<feature type="domain" description="Flavin reductase like" evidence="2">
    <location>
        <begin position="21"/>
        <end position="168"/>
    </location>
</feature>
<dbReference type="RefSeq" id="WP_201658038.1">
    <property type="nucleotide sequence ID" value="NZ_JAEQNC010000006.1"/>
</dbReference>
<dbReference type="GO" id="GO:0010181">
    <property type="term" value="F:FMN binding"/>
    <property type="evidence" value="ECO:0007669"/>
    <property type="project" value="InterPro"/>
</dbReference>
<accession>A0A937CQ98</accession>
<gene>
    <name evidence="3" type="ORF">JJB09_11940</name>
</gene>
<dbReference type="GO" id="GO:0042602">
    <property type="term" value="F:riboflavin reductase (NADPH) activity"/>
    <property type="evidence" value="ECO:0007669"/>
    <property type="project" value="TreeGrafter"/>
</dbReference>
<dbReference type="PANTHER" id="PTHR30466">
    <property type="entry name" value="FLAVIN REDUCTASE"/>
    <property type="match status" value="1"/>
</dbReference>
<sequence length="169" mass="18432">MLNRNLAELSVADGKLYRDAMARYAGHVQVVTTILNGERRGVAITAACSVSDSPPTVLVCLNHNNEKNRLFFESGIFALNSLSAHHQQLSHAFSGLEKLSMEERFAKGNWDTLITGAPALADAIATYDCRVVKLVPHATHTILIGEVAAMRLGGKNPALVYMDRSYHTL</sequence>
<dbReference type="InterPro" id="IPR002563">
    <property type="entry name" value="Flavin_Rdtase-like_dom"/>
</dbReference>
<dbReference type="Pfam" id="PF01613">
    <property type="entry name" value="Flavin_Reduct"/>
    <property type="match status" value="1"/>
</dbReference>
<dbReference type="Proteomes" id="UP000633219">
    <property type="component" value="Unassembled WGS sequence"/>
</dbReference>
<protein>
    <submittedName>
        <fullName evidence="3">Flavin reductase</fullName>
    </submittedName>
</protein>
<dbReference type="AlphaFoldDB" id="A0A937CQ98"/>
<dbReference type="Gene3D" id="2.30.110.10">
    <property type="entry name" value="Electron Transport, Fmn-binding Protein, Chain A"/>
    <property type="match status" value="1"/>
</dbReference>
<dbReference type="GO" id="GO:0006208">
    <property type="term" value="P:pyrimidine nucleobase catabolic process"/>
    <property type="evidence" value="ECO:0007669"/>
    <property type="project" value="TreeGrafter"/>
</dbReference>
<dbReference type="PANTHER" id="PTHR30466:SF1">
    <property type="entry name" value="FMN REDUCTASE (NADH) RUTF"/>
    <property type="match status" value="1"/>
</dbReference>
<organism evidence="3 4">
    <name type="scientific">Rhizobium setariae</name>
    <dbReference type="NCBI Taxonomy" id="2801340"/>
    <lineage>
        <taxon>Bacteria</taxon>
        <taxon>Pseudomonadati</taxon>
        <taxon>Pseudomonadota</taxon>
        <taxon>Alphaproteobacteria</taxon>
        <taxon>Hyphomicrobiales</taxon>
        <taxon>Rhizobiaceae</taxon>
        <taxon>Rhizobium/Agrobacterium group</taxon>
        <taxon>Rhizobium</taxon>
    </lineage>
</organism>
<dbReference type="InterPro" id="IPR012349">
    <property type="entry name" value="Split_barrel_FMN-bd"/>
</dbReference>
<evidence type="ECO:0000256" key="1">
    <source>
        <dbReference type="ARBA" id="ARBA00023002"/>
    </source>
</evidence>
<dbReference type="InterPro" id="IPR050268">
    <property type="entry name" value="NADH-dep_flavin_reductase"/>
</dbReference>
<evidence type="ECO:0000259" key="2">
    <source>
        <dbReference type="SMART" id="SM00903"/>
    </source>
</evidence>
<keyword evidence="4" id="KW-1185">Reference proteome</keyword>
<dbReference type="SMART" id="SM00903">
    <property type="entry name" value="Flavin_Reduct"/>
    <property type="match status" value="1"/>
</dbReference>
<reference evidence="3" key="1">
    <citation type="submission" date="2021-01" db="EMBL/GenBank/DDBJ databases">
        <title>Rhizobium sp. strain KVB221 16S ribosomal RNA gene Genome sequencing and assembly.</title>
        <authorList>
            <person name="Kang M."/>
        </authorList>
    </citation>
    <scope>NUCLEOTIDE SEQUENCE</scope>
    <source>
        <strain evidence="3">KVB221</strain>
    </source>
</reference>
<name>A0A937CQ98_9HYPH</name>
<evidence type="ECO:0000313" key="3">
    <source>
        <dbReference type="EMBL" id="MBL0372742.1"/>
    </source>
</evidence>
<comment type="caution">
    <text evidence="3">The sequence shown here is derived from an EMBL/GenBank/DDBJ whole genome shotgun (WGS) entry which is preliminary data.</text>
</comment>
<evidence type="ECO:0000313" key="4">
    <source>
        <dbReference type="Proteomes" id="UP000633219"/>
    </source>
</evidence>
<proteinExistence type="predicted"/>
<dbReference type="SUPFAM" id="SSF50475">
    <property type="entry name" value="FMN-binding split barrel"/>
    <property type="match status" value="1"/>
</dbReference>
<keyword evidence="1" id="KW-0560">Oxidoreductase</keyword>
<dbReference type="EMBL" id="JAEQNC010000006">
    <property type="protein sequence ID" value="MBL0372742.1"/>
    <property type="molecule type" value="Genomic_DNA"/>
</dbReference>